<dbReference type="Proteomes" id="UP000583929">
    <property type="component" value="Unassembled WGS sequence"/>
</dbReference>
<evidence type="ECO:0000259" key="1">
    <source>
        <dbReference type="Pfam" id="PF00792"/>
    </source>
</evidence>
<dbReference type="Proteomes" id="UP000525078">
    <property type="component" value="Unassembled WGS sequence"/>
</dbReference>
<evidence type="ECO:0000313" key="4">
    <source>
        <dbReference type="Proteomes" id="UP000525078"/>
    </source>
</evidence>
<reference evidence="4 5" key="1">
    <citation type="journal article" date="2020" name="bioRxiv">
        <title>Sequence and annotation of 42 cannabis genomes reveals extensive copy number variation in cannabinoid synthesis and pathogen resistance genes.</title>
        <authorList>
            <person name="Mckernan K.J."/>
            <person name="Helbert Y."/>
            <person name="Kane L.T."/>
            <person name="Ebling H."/>
            <person name="Zhang L."/>
            <person name="Liu B."/>
            <person name="Eaton Z."/>
            <person name="Mclaughlin S."/>
            <person name="Kingan S."/>
            <person name="Baybayan P."/>
            <person name="Concepcion G."/>
            <person name="Jordan M."/>
            <person name="Riva A."/>
            <person name="Barbazuk W."/>
            <person name="Harkins T."/>
        </authorList>
    </citation>
    <scope>NUCLEOTIDE SEQUENCE [LARGE SCALE GENOMIC DNA]</scope>
    <source>
        <strain evidence="4 5">cv. Jamaican Lion 4</strain>
        <strain evidence="3">Father</strain>
        <strain evidence="2">Mother</strain>
        <tissue evidence="2">Leaf</tissue>
    </source>
</reference>
<proteinExistence type="predicted"/>
<name>A0A7J6EXE2_CANSA</name>
<dbReference type="Pfam" id="PF00792">
    <property type="entry name" value="PI3K_C2"/>
    <property type="match status" value="1"/>
</dbReference>
<evidence type="ECO:0000313" key="2">
    <source>
        <dbReference type="EMBL" id="KAF4363107.1"/>
    </source>
</evidence>
<dbReference type="InterPro" id="IPR002420">
    <property type="entry name" value="PI3K-type_C2_dom"/>
</dbReference>
<accession>A0A7J6EXE2</accession>
<sequence>MAYALTFLDVDAADSATDERRTKLNVKCACFHLLCQTYFMVMHIGALAGMVVQVRDVSSGKDEGLIGGATVPLYNILRQLETGKRKVRLWLSKVADGSFSTN</sequence>
<dbReference type="SUPFAM" id="SSF49562">
    <property type="entry name" value="C2 domain (Calcium/lipid-binding domain, CaLB)"/>
    <property type="match status" value="1"/>
</dbReference>
<protein>
    <recommendedName>
        <fullName evidence="1">C2 PI3K-type domain-containing protein</fullName>
    </recommendedName>
</protein>
<comment type="caution">
    <text evidence="2">The sequence shown here is derived from an EMBL/GenBank/DDBJ whole genome shotgun (WGS) entry which is preliminary data.</text>
</comment>
<gene>
    <name evidence="2" type="ORF">F8388_013471</name>
    <name evidence="3" type="ORF">G4B88_001169</name>
</gene>
<dbReference type="AlphaFoldDB" id="A0A7J6EXE2"/>
<dbReference type="EMBL" id="JAATIQ010000107">
    <property type="protein sequence ID" value="KAF4381874.1"/>
    <property type="molecule type" value="Genomic_DNA"/>
</dbReference>
<dbReference type="EMBL" id="JAATIP010000178">
    <property type="protein sequence ID" value="KAF4363107.1"/>
    <property type="molecule type" value="Genomic_DNA"/>
</dbReference>
<keyword evidence="5" id="KW-1185">Reference proteome</keyword>
<organism evidence="2 4">
    <name type="scientific">Cannabis sativa</name>
    <name type="common">Hemp</name>
    <name type="synonym">Marijuana</name>
    <dbReference type="NCBI Taxonomy" id="3483"/>
    <lineage>
        <taxon>Eukaryota</taxon>
        <taxon>Viridiplantae</taxon>
        <taxon>Streptophyta</taxon>
        <taxon>Embryophyta</taxon>
        <taxon>Tracheophyta</taxon>
        <taxon>Spermatophyta</taxon>
        <taxon>Magnoliopsida</taxon>
        <taxon>eudicotyledons</taxon>
        <taxon>Gunneridae</taxon>
        <taxon>Pentapetalae</taxon>
        <taxon>rosids</taxon>
        <taxon>fabids</taxon>
        <taxon>Rosales</taxon>
        <taxon>Cannabaceae</taxon>
        <taxon>Cannabis</taxon>
    </lineage>
</organism>
<evidence type="ECO:0000313" key="5">
    <source>
        <dbReference type="Proteomes" id="UP000583929"/>
    </source>
</evidence>
<feature type="domain" description="C2 PI3K-type" evidence="1">
    <location>
        <begin position="48"/>
        <end position="101"/>
    </location>
</feature>
<evidence type="ECO:0000313" key="3">
    <source>
        <dbReference type="EMBL" id="KAF4381874.1"/>
    </source>
</evidence>
<dbReference type="InterPro" id="IPR035892">
    <property type="entry name" value="C2_domain_sf"/>
</dbReference>